<accession>A0A1J8QDR8</accession>
<evidence type="ECO:0000313" key="1">
    <source>
        <dbReference type="EMBL" id="OJA18083.1"/>
    </source>
</evidence>
<dbReference type="EMBL" id="LVVM01001646">
    <property type="protein sequence ID" value="OJA18083.1"/>
    <property type="molecule type" value="Genomic_DNA"/>
</dbReference>
<organism evidence="1 2">
    <name type="scientific">Rhizopogon vesiculosus</name>
    <dbReference type="NCBI Taxonomy" id="180088"/>
    <lineage>
        <taxon>Eukaryota</taxon>
        <taxon>Fungi</taxon>
        <taxon>Dikarya</taxon>
        <taxon>Basidiomycota</taxon>
        <taxon>Agaricomycotina</taxon>
        <taxon>Agaricomycetes</taxon>
        <taxon>Agaricomycetidae</taxon>
        <taxon>Boletales</taxon>
        <taxon>Suillineae</taxon>
        <taxon>Rhizopogonaceae</taxon>
        <taxon>Rhizopogon</taxon>
    </lineage>
</organism>
<evidence type="ECO:0008006" key="3">
    <source>
        <dbReference type="Google" id="ProtNLM"/>
    </source>
</evidence>
<keyword evidence="2" id="KW-1185">Reference proteome</keyword>
<sequence length="302" mass="34806">MPVIGENDSSSSMSPLEGLETKQDLVTSHLPLLPVEILDQILQPQWKQCEDINTWREMANVMLSCSLTSRTLHTIARACLYNDIRLYRHNSLCLFLRTVRESFGGHCPAHALHFVQVLPSDHHWWAKQYAMLAEEIISCCTELRYLEFNGARDFRQFTSGRSLPEYPFLKKLEVSDLSLHFLAPLLPRFRNLESFEVLRCDSRCDLVKEHLPPSFKLLTLSISHTRLSRDQCKWLFASSSQSIESLEVHGADESLGPLADVMGGFVKKLHTSHFHDRQVIPRFRDNMQSSLKTFAFSWSRET</sequence>
<dbReference type="OrthoDB" id="2672295at2759"/>
<evidence type="ECO:0000313" key="2">
    <source>
        <dbReference type="Proteomes" id="UP000183567"/>
    </source>
</evidence>
<reference evidence="1 2" key="1">
    <citation type="submission" date="2016-03" db="EMBL/GenBank/DDBJ databases">
        <title>Comparative genomics of the ectomycorrhizal sister species Rhizopogon vinicolor and Rhizopogon vesiculosus (Basidiomycota: Boletales) reveals a divergence of the mating type B locus.</title>
        <authorList>
            <person name="Mujic A.B."/>
            <person name="Kuo A."/>
            <person name="Tritt A."/>
            <person name="Lipzen A."/>
            <person name="Chen C."/>
            <person name="Johnson J."/>
            <person name="Sharma A."/>
            <person name="Barry K."/>
            <person name="Grigoriev I.V."/>
            <person name="Spatafora J.W."/>
        </authorList>
    </citation>
    <scope>NUCLEOTIDE SEQUENCE [LARGE SCALE GENOMIC DNA]</scope>
    <source>
        <strain evidence="1 2">AM-OR11-056</strain>
    </source>
</reference>
<gene>
    <name evidence="1" type="ORF">AZE42_09061</name>
</gene>
<dbReference type="Proteomes" id="UP000183567">
    <property type="component" value="Unassembled WGS sequence"/>
</dbReference>
<proteinExistence type="predicted"/>
<comment type="caution">
    <text evidence="1">The sequence shown here is derived from an EMBL/GenBank/DDBJ whole genome shotgun (WGS) entry which is preliminary data.</text>
</comment>
<protein>
    <recommendedName>
        <fullName evidence="3">F-box domain-containing protein</fullName>
    </recommendedName>
</protein>
<dbReference type="Gene3D" id="3.80.10.10">
    <property type="entry name" value="Ribonuclease Inhibitor"/>
    <property type="match status" value="1"/>
</dbReference>
<dbReference type="AlphaFoldDB" id="A0A1J8QDR8"/>
<feature type="non-terminal residue" evidence="1">
    <location>
        <position position="302"/>
    </location>
</feature>
<dbReference type="InterPro" id="IPR032675">
    <property type="entry name" value="LRR_dom_sf"/>
</dbReference>
<name>A0A1J8QDR8_9AGAM</name>
<dbReference type="SUPFAM" id="SSF52047">
    <property type="entry name" value="RNI-like"/>
    <property type="match status" value="1"/>
</dbReference>